<feature type="transmembrane region" description="Helical" evidence="9">
    <location>
        <begin position="409"/>
        <end position="426"/>
    </location>
</feature>
<comment type="similarity">
    <text evidence="7">Belongs to the glycosyltransferase 87 family.</text>
</comment>
<keyword evidence="2" id="KW-1003">Cell membrane</keyword>
<sequence>MKRFRPGRGPLILLLLLPLLSFILGFGPGADMDSEEARRVAESTPEIREILSHPTVESSADYDSASDSWRVFLREDATGTAVARLVVEDDAQEVSELNIFPVSDTLSFPETSESEAIKLALADPEVREELTRHGPYTSDAEYSEEDGEWTVHVEVEEEGSVGGYPVDGGEGKEIARVGVDDATWELNYVWTGDQVGWRMARGDYGAYGKQANYPYIWAPLALIFALAFWRTDKLFSLRNLDVVALLSFLVSHGFFRAGETYPAVLLWYPPLLYLLVRMLLMGFGIGERVEKTSNFPTWLLFVLGALGSGLVLGLNLDSRVIDVGYAGVVGADLIADGRLPYGNMPDSVGTGDTYGPLNYLLYVPFLWLFGWSGEWDYLPAAHAVTAFAFVGGALAMLVAGLRYAGARGAAAMFFAWAVFPYTLYSTNNNTNDVIVAAVLAVGLATAVSPLARGANIAAGFAIKLFPIVLAPLWLLHDGPKKRSHVLDFLLGGMGVVLLTFWVLALEGDPLGGLRSFYEHTLAFQGERETPWTIFAQVPELKVLQQPLTWLVGVLAIVVAVLPKRWSIRRLAAFSAALIIAFELTVNYWFYPYVTWFEPFVFAALLLATNEKTALDGESYQEEKGGQQSAINKNRKPRTETS</sequence>
<gene>
    <name evidence="10" type="ORF">AVDCRST_MAG80-1182</name>
</gene>
<evidence type="ECO:0000256" key="2">
    <source>
        <dbReference type="ARBA" id="ARBA00022475"/>
    </source>
</evidence>
<evidence type="ECO:0000256" key="7">
    <source>
        <dbReference type="ARBA" id="ARBA00024033"/>
    </source>
</evidence>
<comment type="subcellular location">
    <subcellularLocation>
        <location evidence="1">Cell membrane</location>
        <topology evidence="1">Multi-pass membrane protein</topology>
    </subcellularLocation>
</comment>
<keyword evidence="6 9" id="KW-0472">Membrane</keyword>
<accession>A0A6J4QGR3</accession>
<feature type="transmembrane region" description="Helical" evidence="9">
    <location>
        <begin position="213"/>
        <end position="229"/>
    </location>
</feature>
<keyword evidence="4 9" id="KW-0812">Transmembrane</keyword>
<feature type="transmembrane region" description="Helical" evidence="9">
    <location>
        <begin position="570"/>
        <end position="590"/>
    </location>
</feature>
<proteinExistence type="inferred from homology"/>
<feature type="transmembrane region" description="Helical" evidence="9">
    <location>
        <begin position="433"/>
        <end position="450"/>
    </location>
</feature>
<evidence type="ECO:0008006" key="11">
    <source>
        <dbReference type="Google" id="ProtNLM"/>
    </source>
</evidence>
<feature type="transmembrane region" description="Helical" evidence="9">
    <location>
        <begin position="353"/>
        <end position="371"/>
    </location>
</feature>
<evidence type="ECO:0000256" key="5">
    <source>
        <dbReference type="ARBA" id="ARBA00022989"/>
    </source>
</evidence>
<evidence type="ECO:0000256" key="4">
    <source>
        <dbReference type="ARBA" id="ARBA00022692"/>
    </source>
</evidence>
<feature type="transmembrane region" description="Helical" evidence="9">
    <location>
        <begin position="456"/>
        <end position="474"/>
    </location>
</feature>
<feature type="transmembrane region" description="Helical" evidence="9">
    <location>
        <begin position="546"/>
        <end position="563"/>
    </location>
</feature>
<evidence type="ECO:0000256" key="1">
    <source>
        <dbReference type="ARBA" id="ARBA00004651"/>
    </source>
</evidence>
<feature type="transmembrane region" description="Helical" evidence="9">
    <location>
        <begin position="486"/>
        <end position="504"/>
    </location>
</feature>
<reference evidence="10" key="1">
    <citation type="submission" date="2020-02" db="EMBL/GenBank/DDBJ databases">
        <authorList>
            <person name="Meier V. D."/>
        </authorList>
    </citation>
    <scope>NUCLEOTIDE SEQUENCE</scope>
    <source>
        <strain evidence="10">AVDCRST_MAG80</strain>
    </source>
</reference>
<dbReference type="AlphaFoldDB" id="A0A6J4QGR3"/>
<keyword evidence="3" id="KW-0808">Transferase</keyword>
<dbReference type="GO" id="GO:0005886">
    <property type="term" value="C:plasma membrane"/>
    <property type="evidence" value="ECO:0007669"/>
    <property type="project" value="UniProtKB-SubCell"/>
</dbReference>
<dbReference type="InterPro" id="IPR018584">
    <property type="entry name" value="GT87"/>
</dbReference>
<name>A0A6J4QGR3_9ACTN</name>
<evidence type="ECO:0000256" key="3">
    <source>
        <dbReference type="ARBA" id="ARBA00022679"/>
    </source>
</evidence>
<feature type="transmembrane region" description="Helical" evidence="9">
    <location>
        <begin position="383"/>
        <end position="403"/>
    </location>
</feature>
<evidence type="ECO:0000256" key="6">
    <source>
        <dbReference type="ARBA" id="ARBA00023136"/>
    </source>
</evidence>
<feature type="transmembrane region" description="Helical" evidence="9">
    <location>
        <begin position="267"/>
        <end position="286"/>
    </location>
</feature>
<keyword evidence="5 9" id="KW-1133">Transmembrane helix</keyword>
<dbReference type="EMBL" id="CADCVC010000102">
    <property type="protein sequence ID" value="CAA9439477.1"/>
    <property type="molecule type" value="Genomic_DNA"/>
</dbReference>
<dbReference type="Pfam" id="PF09594">
    <property type="entry name" value="GT87"/>
    <property type="match status" value="1"/>
</dbReference>
<evidence type="ECO:0000313" key="10">
    <source>
        <dbReference type="EMBL" id="CAA9439477.1"/>
    </source>
</evidence>
<evidence type="ECO:0000256" key="8">
    <source>
        <dbReference type="SAM" id="MobiDB-lite"/>
    </source>
</evidence>
<evidence type="ECO:0000256" key="9">
    <source>
        <dbReference type="SAM" id="Phobius"/>
    </source>
</evidence>
<feature type="region of interest" description="Disordered" evidence="8">
    <location>
        <begin position="616"/>
        <end position="641"/>
    </location>
</feature>
<dbReference type="GO" id="GO:0016758">
    <property type="term" value="F:hexosyltransferase activity"/>
    <property type="evidence" value="ECO:0007669"/>
    <property type="project" value="InterPro"/>
</dbReference>
<organism evidence="10">
    <name type="scientific">uncultured Rubrobacteraceae bacterium</name>
    <dbReference type="NCBI Taxonomy" id="349277"/>
    <lineage>
        <taxon>Bacteria</taxon>
        <taxon>Bacillati</taxon>
        <taxon>Actinomycetota</taxon>
        <taxon>Rubrobacteria</taxon>
        <taxon>Rubrobacterales</taxon>
        <taxon>Rubrobacteraceae</taxon>
        <taxon>environmental samples</taxon>
    </lineage>
</organism>
<feature type="transmembrane region" description="Helical" evidence="9">
    <location>
        <begin position="298"/>
        <end position="316"/>
    </location>
</feature>
<protein>
    <recommendedName>
        <fullName evidence="11">DUF2029 domain-containing protein</fullName>
    </recommendedName>
</protein>